<protein>
    <recommendedName>
        <fullName evidence="4">Cellobiose 2-epimerase</fullName>
        <shortName evidence="4">CE</shortName>
        <ecNumber evidence="4">5.1.3.11</ecNumber>
    </recommendedName>
</protein>
<dbReference type="PANTHER" id="PTHR15108">
    <property type="entry name" value="N-ACYLGLUCOSAMINE-2-EPIMERASE"/>
    <property type="match status" value="1"/>
</dbReference>
<comment type="catalytic activity">
    <reaction evidence="1 4">
        <text>D-cellobiose = beta-D-glucosyl-(1-&gt;4)-D-mannopyranose</text>
        <dbReference type="Rhea" id="RHEA:23384"/>
        <dbReference type="ChEBI" id="CHEBI:17057"/>
        <dbReference type="ChEBI" id="CHEBI:47931"/>
        <dbReference type="EC" id="5.1.3.11"/>
    </reaction>
</comment>
<evidence type="ECO:0000256" key="2">
    <source>
        <dbReference type="ARBA" id="ARBA00008558"/>
    </source>
</evidence>
<dbReference type="EC" id="5.1.3.11" evidence="4"/>
<organism evidence="5 6">
    <name type="scientific">Catenovulum sediminis</name>
    <dbReference type="NCBI Taxonomy" id="1740262"/>
    <lineage>
        <taxon>Bacteria</taxon>
        <taxon>Pseudomonadati</taxon>
        <taxon>Pseudomonadota</taxon>
        <taxon>Gammaproteobacteria</taxon>
        <taxon>Alteromonadales</taxon>
        <taxon>Alteromonadaceae</taxon>
        <taxon>Catenovulum</taxon>
    </lineage>
</organism>
<dbReference type="Proteomes" id="UP001467690">
    <property type="component" value="Unassembled WGS sequence"/>
</dbReference>
<dbReference type="InterPro" id="IPR012341">
    <property type="entry name" value="6hp_glycosidase-like_sf"/>
</dbReference>
<comment type="function">
    <text evidence="4">Catalyzes the reversible epimerization of cellobiose to 4-O-beta-D-glucopyranosyl-D-mannose (Glc-Man).</text>
</comment>
<comment type="similarity">
    <text evidence="4">Belongs to the cellobiose 2-epimerase family.</text>
</comment>
<comment type="caution">
    <text evidence="5">The sequence shown here is derived from an EMBL/GenBank/DDBJ whole genome shotgun (WGS) entry which is preliminary data.</text>
</comment>
<keyword evidence="6" id="KW-1185">Reference proteome</keyword>
<dbReference type="InterPro" id="IPR010819">
    <property type="entry name" value="AGE/CE"/>
</dbReference>
<dbReference type="Gene3D" id="1.50.10.10">
    <property type="match status" value="1"/>
</dbReference>
<name>A0ABV1RCB1_9ALTE</name>
<sequence>MSLFNKPEIASLVAEFRDELGNIADWWVKNTIDEKNGGFYGQVEADGTAVASADKGIVMHARILWFFSEVCQYIDKPEYKAAAHRAFQYITKYFHDAEYGGVYWSLTADGHVKDSKKQTYAQSFAIYGLCAYYKLTGNQQAIEKAYEYFQILQKYCHDDEKGGYLEAFDRKWGDIGDFRLSEKDDNLPKTQNTHLHVMEAYATLHMVKPTAESALALRRLVDFFDGTIINKANNHLRLFMDVDWQDHSKTFSYGHDIECSWLLYEALVALNDPLVMNRVKPLVLAVAKTTLTEGLGDQGQVCDEYDIGKAIKHQESCWWVQAEAMVGFLYTYQLTGDTAYWQVFNNIWSFTKEFHIDRALGEWHWLATRDQDADYNTYKAGFWKAPYHNGRAMMEVIKVLTGQLETH</sequence>
<gene>
    <name evidence="5" type="ORF">ABS311_01455</name>
</gene>
<keyword evidence="3 4" id="KW-0413">Isomerase</keyword>
<dbReference type="HAMAP" id="MF_00929">
    <property type="entry name" value="Cellobiose_2_epim"/>
    <property type="match status" value="1"/>
</dbReference>
<dbReference type="RefSeq" id="WP_350400331.1">
    <property type="nucleotide sequence ID" value="NZ_JBELOE010000060.1"/>
</dbReference>
<evidence type="ECO:0000256" key="4">
    <source>
        <dbReference type="HAMAP-Rule" id="MF_00929"/>
    </source>
</evidence>
<dbReference type="InterPro" id="IPR008928">
    <property type="entry name" value="6-hairpin_glycosidase_sf"/>
</dbReference>
<comment type="similarity">
    <text evidence="2">Belongs to the N-acylglucosamine 2-epimerase family.</text>
</comment>
<evidence type="ECO:0000313" key="5">
    <source>
        <dbReference type="EMBL" id="MER2490551.1"/>
    </source>
</evidence>
<evidence type="ECO:0000313" key="6">
    <source>
        <dbReference type="Proteomes" id="UP001467690"/>
    </source>
</evidence>
<accession>A0ABV1RCB1</accession>
<dbReference type="Pfam" id="PF07221">
    <property type="entry name" value="GlcNAc_2-epim"/>
    <property type="match status" value="1"/>
</dbReference>
<dbReference type="SUPFAM" id="SSF48208">
    <property type="entry name" value="Six-hairpin glycosidases"/>
    <property type="match status" value="1"/>
</dbReference>
<reference evidence="5 6" key="1">
    <citation type="submission" date="2024-06" db="EMBL/GenBank/DDBJ databases">
        <authorList>
            <person name="Chen R.Y."/>
        </authorList>
    </citation>
    <scope>NUCLEOTIDE SEQUENCE [LARGE SCALE GENOMIC DNA]</scope>
    <source>
        <strain evidence="5 6">D2</strain>
    </source>
</reference>
<evidence type="ECO:0000256" key="1">
    <source>
        <dbReference type="ARBA" id="ARBA00001470"/>
    </source>
</evidence>
<proteinExistence type="inferred from homology"/>
<evidence type="ECO:0000256" key="3">
    <source>
        <dbReference type="ARBA" id="ARBA00023235"/>
    </source>
</evidence>
<dbReference type="EMBL" id="JBELOE010000060">
    <property type="protein sequence ID" value="MER2490551.1"/>
    <property type="molecule type" value="Genomic_DNA"/>
</dbReference>
<dbReference type="InterPro" id="IPR028584">
    <property type="entry name" value="Cellobiose_2_epim"/>
</dbReference>